<evidence type="ECO:0008006" key="4">
    <source>
        <dbReference type="Google" id="ProtNLM"/>
    </source>
</evidence>
<sequence>MHSTLLISALCGLAIAAPKPQIINVPVTDNLALPGILGPDDGTQSSYNPTKAAAAAAAAIQTNPVSVDKRDVLEKRDACSAQAAGAGPVPGQGSVADYLDQTNILSTTAQGAPTPSGYTSSFTNLQGSIQQIGYLIYENLPSYDVQACADLCSNVDFCLGFNIYHERNPSQDPAAACPDPAPTTNIKCSVYGYPVSAASATNTGQYLQAFQVVIAGSNGYSRDFPYPPPWSQTNFTGPNGPLNGAINAPLDNGVDTYLGNRVYNDNPYDPSLCAAVCQAQTSYDRATAASNGTYKPCNFYTAYVLLKNDVPQGTHCGFYTRAWDASYASNTGYYDGSDVYKVVASFTYTLTAPDSGHM</sequence>
<protein>
    <recommendedName>
        <fullName evidence="4">Apple domain-containing protein</fullName>
    </recommendedName>
</protein>
<gene>
    <name evidence="2" type="ORF">K504DRAFT_460360</name>
</gene>
<keyword evidence="1" id="KW-0732">Signal</keyword>
<dbReference type="AlphaFoldDB" id="A0A6G1JZ69"/>
<name>A0A6G1JZ69_9PLEO</name>
<evidence type="ECO:0000313" key="2">
    <source>
        <dbReference type="EMBL" id="KAF2705643.1"/>
    </source>
</evidence>
<accession>A0A6G1JZ69</accession>
<dbReference type="PANTHER" id="PTHR36578">
    <property type="entry name" value="CHROMOSOME 15, WHOLE GENOME SHOTGUN SEQUENCE"/>
    <property type="match status" value="1"/>
</dbReference>
<dbReference type="PANTHER" id="PTHR36578:SF1">
    <property type="entry name" value="APPLE DOMAIN-CONTAINING PROTEIN"/>
    <property type="match status" value="1"/>
</dbReference>
<feature type="chain" id="PRO_5026091111" description="Apple domain-containing protein" evidence="1">
    <location>
        <begin position="17"/>
        <end position="358"/>
    </location>
</feature>
<evidence type="ECO:0000256" key="1">
    <source>
        <dbReference type="SAM" id="SignalP"/>
    </source>
</evidence>
<reference evidence="2" key="1">
    <citation type="journal article" date="2020" name="Stud. Mycol.">
        <title>101 Dothideomycetes genomes: a test case for predicting lifestyles and emergence of pathogens.</title>
        <authorList>
            <person name="Haridas S."/>
            <person name="Albert R."/>
            <person name="Binder M."/>
            <person name="Bloem J."/>
            <person name="Labutti K."/>
            <person name="Salamov A."/>
            <person name="Andreopoulos B."/>
            <person name="Baker S."/>
            <person name="Barry K."/>
            <person name="Bills G."/>
            <person name="Bluhm B."/>
            <person name="Cannon C."/>
            <person name="Castanera R."/>
            <person name="Culley D."/>
            <person name="Daum C."/>
            <person name="Ezra D."/>
            <person name="Gonzalez J."/>
            <person name="Henrissat B."/>
            <person name="Kuo A."/>
            <person name="Liang C."/>
            <person name="Lipzen A."/>
            <person name="Lutzoni F."/>
            <person name="Magnuson J."/>
            <person name="Mondo S."/>
            <person name="Nolan M."/>
            <person name="Ohm R."/>
            <person name="Pangilinan J."/>
            <person name="Park H.-J."/>
            <person name="Ramirez L."/>
            <person name="Alfaro M."/>
            <person name="Sun H."/>
            <person name="Tritt A."/>
            <person name="Yoshinaga Y."/>
            <person name="Zwiers L.-H."/>
            <person name="Turgeon B."/>
            <person name="Goodwin S."/>
            <person name="Spatafora J."/>
            <person name="Crous P."/>
            <person name="Grigoriev I."/>
        </authorList>
    </citation>
    <scope>NUCLEOTIDE SEQUENCE</scope>
    <source>
        <strain evidence="2">CBS 279.74</strain>
    </source>
</reference>
<dbReference type="OrthoDB" id="271448at2759"/>
<feature type="signal peptide" evidence="1">
    <location>
        <begin position="1"/>
        <end position="16"/>
    </location>
</feature>
<keyword evidence="3" id="KW-1185">Reference proteome</keyword>
<evidence type="ECO:0000313" key="3">
    <source>
        <dbReference type="Proteomes" id="UP000799428"/>
    </source>
</evidence>
<dbReference type="Proteomes" id="UP000799428">
    <property type="component" value="Unassembled WGS sequence"/>
</dbReference>
<dbReference type="EMBL" id="MU005778">
    <property type="protein sequence ID" value="KAF2705643.1"/>
    <property type="molecule type" value="Genomic_DNA"/>
</dbReference>
<proteinExistence type="predicted"/>
<organism evidence="2 3">
    <name type="scientific">Pleomassaria siparia CBS 279.74</name>
    <dbReference type="NCBI Taxonomy" id="1314801"/>
    <lineage>
        <taxon>Eukaryota</taxon>
        <taxon>Fungi</taxon>
        <taxon>Dikarya</taxon>
        <taxon>Ascomycota</taxon>
        <taxon>Pezizomycotina</taxon>
        <taxon>Dothideomycetes</taxon>
        <taxon>Pleosporomycetidae</taxon>
        <taxon>Pleosporales</taxon>
        <taxon>Pleomassariaceae</taxon>
        <taxon>Pleomassaria</taxon>
    </lineage>
</organism>